<evidence type="ECO:0000259" key="2">
    <source>
        <dbReference type="Pfam" id="PF07603"/>
    </source>
</evidence>
<dbReference type="GO" id="GO:0006508">
    <property type="term" value="P:proteolysis"/>
    <property type="evidence" value="ECO:0007669"/>
    <property type="project" value="InterPro"/>
</dbReference>
<dbReference type="SUPFAM" id="SSF52129">
    <property type="entry name" value="Caspase-like"/>
    <property type="match status" value="1"/>
</dbReference>
<dbReference type="EMBL" id="CACVAR010000273">
    <property type="protein sequence ID" value="CAA6817057.1"/>
    <property type="molecule type" value="Genomic_DNA"/>
</dbReference>
<reference evidence="3" key="1">
    <citation type="submission" date="2020-01" db="EMBL/GenBank/DDBJ databases">
        <authorList>
            <person name="Meier V. D."/>
            <person name="Meier V D."/>
        </authorList>
    </citation>
    <scope>NUCLEOTIDE SEQUENCE</scope>
    <source>
        <strain evidence="3">HLG_WM_MAG_03</strain>
    </source>
</reference>
<name>A0A6S6TFR8_9BACT</name>
<dbReference type="AlphaFoldDB" id="A0A6S6TFR8"/>
<sequence>MKFWIIGLILTNFLSAGDKIALLIGNNDYSFQPLDNPLNDVDGIYKTLREIGFKESNIKVLKNASKIKMESELANFSQRATSAEIALVYFSGHGMQVNNTNYMFPANTTATKPIHLRTLVDLDYFIESASSAKYGIILVDACRNNPLVKYFQNGKHKGSTAKKGLGQVTPTAGQVVIGFATSAGDTAEDGHGNMSPYARALSERLKEPNKDITKVLGLVALDVSGKHEQKPIAHTNLAFDVFLNKGLQKNDEIVIVDGLMYQNQSSKKKYTWHEGKEYCQELTLGGYTNWRVPTKNELGKLFTKKYNQNNTGHKYKIKKEFIKNMLPYEDILPFNYANYDAFFTNTFLTSSKKGIARPIINGHMKKIEDTMYLASFQRGQFIISARSQIKDYIMCVR</sequence>
<feature type="domain" description="Lcl C-terminal" evidence="2">
    <location>
        <begin position="257"/>
        <end position="352"/>
    </location>
</feature>
<evidence type="ECO:0000313" key="3">
    <source>
        <dbReference type="EMBL" id="CAA6817057.1"/>
    </source>
</evidence>
<protein>
    <submittedName>
        <fullName evidence="3">MORN repeat protein</fullName>
    </submittedName>
</protein>
<gene>
    <name evidence="3" type="ORF">HELGO_WM48535</name>
</gene>
<evidence type="ECO:0000259" key="1">
    <source>
        <dbReference type="Pfam" id="PF00656"/>
    </source>
</evidence>
<proteinExistence type="predicted"/>
<organism evidence="3">
    <name type="scientific">uncultured Sulfurovum sp</name>
    <dbReference type="NCBI Taxonomy" id="269237"/>
    <lineage>
        <taxon>Bacteria</taxon>
        <taxon>Pseudomonadati</taxon>
        <taxon>Campylobacterota</taxon>
        <taxon>Epsilonproteobacteria</taxon>
        <taxon>Campylobacterales</taxon>
        <taxon>Sulfurovaceae</taxon>
        <taxon>Sulfurovum</taxon>
        <taxon>environmental samples</taxon>
    </lineage>
</organism>
<accession>A0A6S6TFR8</accession>
<feature type="domain" description="Peptidase C14 caspase" evidence="1">
    <location>
        <begin position="19"/>
        <end position="237"/>
    </location>
</feature>
<dbReference type="Pfam" id="PF00656">
    <property type="entry name" value="Peptidase_C14"/>
    <property type="match status" value="1"/>
</dbReference>
<dbReference type="Pfam" id="PF07603">
    <property type="entry name" value="Lcl_C"/>
    <property type="match status" value="1"/>
</dbReference>
<dbReference type="GO" id="GO:0004197">
    <property type="term" value="F:cysteine-type endopeptidase activity"/>
    <property type="evidence" value="ECO:0007669"/>
    <property type="project" value="InterPro"/>
</dbReference>
<dbReference type="InterPro" id="IPR011460">
    <property type="entry name" value="Lcl_C"/>
</dbReference>
<dbReference type="InterPro" id="IPR011600">
    <property type="entry name" value="Pept_C14_caspase"/>
</dbReference>
<dbReference type="Gene3D" id="3.40.50.1460">
    <property type="match status" value="1"/>
</dbReference>
<dbReference type="PANTHER" id="PTHR22576:SF37">
    <property type="entry name" value="MUCOSA-ASSOCIATED LYMPHOID TISSUE LYMPHOMA TRANSLOCATION PROTEIN 1"/>
    <property type="match status" value="1"/>
</dbReference>
<dbReference type="InterPro" id="IPR052039">
    <property type="entry name" value="Caspase-related_regulators"/>
</dbReference>
<dbReference type="PANTHER" id="PTHR22576">
    <property type="entry name" value="MUCOSA ASSOCIATED LYMPHOID TISSUE LYMPHOMA TRANSLOCATION PROTEIN 1/PARACASPASE"/>
    <property type="match status" value="1"/>
</dbReference>
<dbReference type="InterPro" id="IPR029030">
    <property type="entry name" value="Caspase-like_dom_sf"/>
</dbReference>